<evidence type="ECO:0000313" key="1">
    <source>
        <dbReference type="EMBL" id="GAI63372.1"/>
    </source>
</evidence>
<reference evidence="1" key="1">
    <citation type="journal article" date="2014" name="Front. Microbiol.">
        <title>High frequency of phylogenetically diverse reductive dehalogenase-homologous genes in deep subseafloor sedimentary metagenomes.</title>
        <authorList>
            <person name="Kawai M."/>
            <person name="Futagami T."/>
            <person name="Toyoda A."/>
            <person name="Takaki Y."/>
            <person name="Nishi S."/>
            <person name="Hori S."/>
            <person name="Arai W."/>
            <person name="Tsubouchi T."/>
            <person name="Morono Y."/>
            <person name="Uchiyama I."/>
            <person name="Ito T."/>
            <person name="Fujiyama A."/>
            <person name="Inagaki F."/>
            <person name="Takami H."/>
        </authorList>
    </citation>
    <scope>NUCLEOTIDE SEQUENCE</scope>
    <source>
        <strain evidence="1">Expedition CK06-06</strain>
    </source>
</reference>
<comment type="caution">
    <text evidence="1">The sequence shown here is derived from an EMBL/GenBank/DDBJ whole genome shotgun (WGS) entry which is preliminary data.</text>
</comment>
<dbReference type="AlphaFoldDB" id="X1Q4C2"/>
<gene>
    <name evidence="1" type="ORF">S12H4_01712</name>
</gene>
<name>X1Q4C2_9ZZZZ</name>
<feature type="non-terminal residue" evidence="1">
    <location>
        <position position="1"/>
    </location>
</feature>
<proteinExistence type="predicted"/>
<dbReference type="EMBL" id="BARW01000363">
    <property type="protein sequence ID" value="GAI63372.1"/>
    <property type="molecule type" value="Genomic_DNA"/>
</dbReference>
<accession>X1Q4C2</accession>
<sequence>RLDANGGSFSCIWDEDFQMTGWAWWIIAEAGETPAVYAIEVVEY</sequence>
<protein>
    <submittedName>
        <fullName evidence="1">Uncharacterized protein</fullName>
    </submittedName>
</protein>
<organism evidence="1">
    <name type="scientific">marine sediment metagenome</name>
    <dbReference type="NCBI Taxonomy" id="412755"/>
    <lineage>
        <taxon>unclassified sequences</taxon>
        <taxon>metagenomes</taxon>
        <taxon>ecological metagenomes</taxon>
    </lineage>
</organism>